<evidence type="ECO:0000313" key="2">
    <source>
        <dbReference type="EMBL" id="EEF32183.1"/>
    </source>
</evidence>
<accession>B9SW24</accession>
<organism evidence="2 3">
    <name type="scientific">Ricinus communis</name>
    <name type="common">Castor bean</name>
    <dbReference type="NCBI Taxonomy" id="3988"/>
    <lineage>
        <taxon>Eukaryota</taxon>
        <taxon>Viridiplantae</taxon>
        <taxon>Streptophyta</taxon>
        <taxon>Embryophyta</taxon>
        <taxon>Tracheophyta</taxon>
        <taxon>Spermatophyta</taxon>
        <taxon>Magnoliopsida</taxon>
        <taxon>eudicotyledons</taxon>
        <taxon>Gunneridae</taxon>
        <taxon>Pentapetalae</taxon>
        <taxon>rosids</taxon>
        <taxon>fabids</taxon>
        <taxon>Malpighiales</taxon>
        <taxon>Euphorbiaceae</taxon>
        <taxon>Acalyphoideae</taxon>
        <taxon>Acalypheae</taxon>
        <taxon>Ricinus</taxon>
    </lineage>
</organism>
<evidence type="ECO:0000313" key="3">
    <source>
        <dbReference type="Proteomes" id="UP000008311"/>
    </source>
</evidence>
<name>B9SW24_RICCO</name>
<feature type="region of interest" description="Disordered" evidence="1">
    <location>
        <begin position="1"/>
        <end position="24"/>
    </location>
</feature>
<evidence type="ECO:0000256" key="1">
    <source>
        <dbReference type="SAM" id="MobiDB-lite"/>
    </source>
</evidence>
<dbReference type="AlphaFoldDB" id="B9SW24"/>
<dbReference type="InParanoid" id="B9SW24"/>
<sequence length="54" mass="6481">MTWASSLKKRRRKKEHENRKEEKKRVEVIRSILRALQDTDEGLRPDCGIDRGNF</sequence>
<proteinExistence type="predicted"/>
<dbReference type="EMBL" id="EQ974183">
    <property type="protein sequence ID" value="EEF32183.1"/>
    <property type="molecule type" value="Genomic_DNA"/>
</dbReference>
<feature type="compositionally biased region" description="Basic and acidic residues" evidence="1">
    <location>
        <begin position="15"/>
        <end position="24"/>
    </location>
</feature>
<gene>
    <name evidence="2" type="ORF">RCOM_0657040</name>
</gene>
<keyword evidence="3" id="KW-1185">Reference proteome</keyword>
<protein>
    <submittedName>
        <fullName evidence="2">Uncharacterized protein</fullName>
    </submittedName>
</protein>
<reference evidence="3" key="1">
    <citation type="journal article" date="2010" name="Nat. Biotechnol.">
        <title>Draft genome sequence of the oilseed species Ricinus communis.</title>
        <authorList>
            <person name="Chan A.P."/>
            <person name="Crabtree J."/>
            <person name="Zhao Q."/>
            <person name="Lorenzi H."/>
            <person name="Orvis J."/>
            <person name="Puiu D."/>
            <person name="Melake-Berhan A."/>
            <person name="Jones K.M."/>
            <person name="Redman J."/>
            <person name="Chen G."/>
            <person name="Cahoon E.B."/>
            <person name="Gedil M."/>
            <person name="Stanke M."/>
            <person name="Haas B.J."/>
            <person name="Wortman J.R."/>
            <person name="Fraser-Liggett C.M."/>
            <person name="Ravel J."/>
            <person name="Rabinowicz P.D."/>
        </authorList>
    </citation>
    <scope>NUCLEOTIDE SEQUENCE [LARGE SCALE GENOMIC DNA]</scope>
    <source>
        <strain evidence="3">cv. Hale</strain>
    </source>
</reference>
<dbReference type="Proteomes" id="UP000008311">
    <property type="component" value="Unassembled WGS sequence"/>
</dbReference>